<organism evidence="2 3">
    <name type="scientific">Atopomonas hussainii</name>
    <dbReference type="NCBI Taxonomy" id="1429083"/>
    <lineage>
        <taxon>Bacteria</taxon>
        <taxon>Pseudomonadati</taxon>
        <taxon>Pseudomonadota</taxon>
        <taxon>Gammaproteobacteria</taxon>
        <taxon>Pseudomonadales</taxon>
        <taxon>Pseudomonadaceae</taxon>
        <taxon>Atopomonas</taxon>
    </lineage>
</organism>
<proteinExistence type="predicted"/>
<dbReference type="Pfam" id="PF11293">
    <property type="entry name" value="DUF3094"/>
    <property type="match status" value="1"/>
</dbReference>
<name>A0A1H7QUU2_9GAMM</name>
<sequence>MASKLSPEDQARVDDYLSAPQHQVERAPFKPLRLLFMVIATVIVLGLFSRLLTYWLL</sequence>
<keyword evidence="3" id="KW-1185">Reference proteome</keyword>
<keyword evidence="1" id="KW-0472">Membrane</keyword>
<evidence type="ECO:0000256" key="1">
    <source>
        <dbReference type="SAM" id="Phobius"/>
    </source>
</evidence>
<evidence type="ECO:0000313" key="3">
    <source>
        <dbReference type="Proteomes" id="UP000185766"/>
    </source>
</evidence>
<protein>
    <recommendedName>
        <fullName evidence="4">DUF3094 domain-containing protein</fullName>
    </recommendedName>
</protein>
<dbReference type="Proteomes" id="UP000185766">
    <property type="component" value="Unassembled WGS sequence"/>
</dbReference>
<keyword evidence="1" id="KW-0812">Transmembrane</keyword>
<dbReference type="OrthoDB" id="7030240at2"/>
<evidence type="ECO:0000313" key="2">
    <source>
        <dbReference type="EMBL" id="SEL51760.1"/>
    </source>
</evidence>
<reference evidence="2 3" key="1">
    <citation type="submission" date="2016-10" db="EMBL/GenBank/DDBJ databases">
        <authorList>
            <person name="de Groot N.N."/>
        </authorList>
    </citation>
    <scope>NUCLEOTIDE SEQUENCE [LARGE SCALE GENOMIC DNA]</scope>
    <source>
        <strain evidence="2 3">JCM 19513</strain>
    </source>
</reference>
<evidence type="ECO:0008006" key="4">
    <source>
        <dbReference type="Google" id="ProtNLM"/>
    </source>
</evidence>
<keyword evidence="1" id="KW-1133">Transmembrane helix</keyword>
<accession>A0A1H7QUU2</accession>
<dbReference type="STRING" id="1429083.GCA_001885685_03290"/>
<dbReference type="AlphaFoldDB" id="A0A1H7QUU2"/>
<dbReference type="EMBL" id="FOAS01000013">
    <property type="protein sequence ID" value="SEL51760.1"/>
    <property type="molecule type" value="Genomic_DNA"/>
</dbReference>
<dbReference type="RefSeq" id="WP_071872487.1">
    <property type="nucleotide sequence ID" value="NZ_FOAS01000013.1"/>
</dbReference>
<feature type="transmembrane region" description="Helical" evidence="1">
    <location>
        <begin position="34"/>
        <end position="56"/>
    </location>
</feature>
<gene>
    <name evidence="2" type="ORF">SAMN05216214_11381</name>
</gene>
<dbReference type="InterPro" id="IPR021444">
    <property type="entry name" value="DUF3094"/>
</dbReference>